<sequence>MKRIWLVVAGLLLAGCGIEPAGPAAGGEAPTGVAPGVTLYFVDARHQLRPQLRETEHLGTISEAVALLLTGPSDSGLRTEIKPGTVTRVGVTTEPGAIQLFVPFTVRDVTSLGIDQLVCTALAVHVQSGGSRAMKVRVRFTLSTPESEKERTCPLIT</sequence>
<feature type="signal peptide" evidence="1">
    <location>
        <begin position="1"/>
        <end position="21"/>
    </location>
</feature>
<dbReference type="Proteomes" id="UP000763557">
    <property type="component" value="Unassembled WGS sequence"/>
</dbReference>
<evidence type="ECO:0000313" key="2">
    <source>
        <dbReference type="EMBL" id="NRN64512.1"/>
    </source>
</evidence>
<accession>A0ABX2EZT4</accession>
<keyword evidence="3" id="KW-1185">Reference proteome</keyword>
<comment type="caution">
    <text evidence="2">The sequence shown here is derived from an EMBL/GenBank/DDBJ whole genome shotgun (WGS) entry which is preliminary data.</text>
</comment>
<evidence type="ECO:0000256" key="1">
    <source>
        <dbReference type="SAM" id="SignalP"/>
    </source>
</evidence>
<protein>
    <submittedName>
        <fullName evidence="2">Sporulation and spore germination</fullName>
    </submittedName>
</protein>
<dbReference type="EMBL" id="JAAATY010000004">
    <property type="protein sequence ID" value="NRN64512.1"/>
    <property type="molecule type" value="Genomic_DNA"/>
</dbReference>
<organism evidence="2 3">
    <name type="scientific">Kibdelosporangium persicum</name>
    <dbReference type="NCBI Taxonomy" id="2698649"/>
    <lineage>
        <taxon>Bacteria</taxon>
        <taxon>Bacillati</taxon>
        <taxon>Actinomycetota</taxon>
        <taxon>Actinomycetes</taxon>
        <taxon>Pseudonocardiales</taxon>
        <taxon>Pseudonocardiaceae</taxon>
        <taxon>Kibdelosporangium</taxon>
    </lineage>
</organism>
<dbReference type="RefSeq" id="WP_173126769.1">
    <property type="nucleotide sequence ID" value="NZ_CBCSGW010000097.1"/>
</dbReference>
<reference evidence="2 3" key="1">
    <citation type="submission" date="2020-01" db="EMBL/GenBank/DDBJ databases">
        <title>Kibdelosporangium persica a novel Actinomycetes from a hot desert in Iran.</title>
        <authorList>
            <person name="Safaei N."/>
            <person name="Zaburannyi N."/>
            <person name="Mueller R."/>
            <person name="Wink J."/>
        </authorList>
    </citation>
    <scope>NUCLEOTIDE SEQUENCE [LARGE SCALE GENOMIC DNA]</scope>
    <source>
        <strain evidence="2 3">4NS15</strain>
    </source>
</reference>
<proteinExistence type="predicted"/>
<gene>
    <name evidence="2" type="ORF">GC106_17180</name>
</gene>
<name>A0ABX2EZT4_9PSEU</name>
<dbReference type="PROSITE" id="PS51257">
    <property type="entry name" value="PROKAR_LIPOPROTEIN"/>
    <property type="match status" value="1"/>
</dbReference>
<feature type="chain" id="PRO_5045067654" evidence="1">
    <location>
        <begin position="22"/>
        <end position="157"/>
    </location>
</feature>
<keyword evidence="1" id="KW-0732">Signal</keyword>
<evidence type="ECO:0000313" key="3">
    <source>
        <dbReference type="Proteomes" id="UP000763557"/>
    </source>
</evidence>